<evidence type="ECO:0000313" key="3">
    <source>
        <dbReference type="EMBL" id="GAA4285440.1"/>
    </source>
</evidence>
<proteinExistence type="predicted"/>
<evidence type="ECO:0000256" key="1">
    <source>
        <dbReference type="SAM" id="MobiDB-lite"/>
    </source>
</evidence>
<dbReference type="RefSeq" id="WP_236863279.1">
    <property type="nucleotide sequence ID" value="NZ_BAABAZ010000012.1"/>
</dbReference>
<evidence type="ECO:0008006" key="5">
    <source>
        <dbReference type="Google" id="ProtNLM"/>
    </source>
</evidence>
<feature type="region of interest" description="Disordered" evidence="1">
    <location>
        <begin position="138"/>
        <end position="167"/>
    </location>
</feature>
<gene>
    <name evidence="3" type="ORF">GCM10022261_29710</name>
</gene>
<organism evidence="3 4">
    <name type="scientific">Brevibacterium daeguense</name>
    <dbReference type="NCBI Taxonomy" id="909936"/>
    <lineage>
        <taxon>Bacteria</taxon>
        <taxon>Bacillati</taxon>
        <taxon>Actinomycetota</taxon>
        <taxon>Actinomycetes</taxon>
        <taxon>Micrococcales</taxon>
        <taxon>Brevibacteriaceae</taxon>
        <taxon>Brevibacterium</taxon>
    </lineage>
</organism>
<feature type="transmembrane region" description="Helical" evidence="2">
    <location>
        <begin position="77"/>
        <end position="99"/>
    </location>
</feature>
<dbReference type="EMBL" id="BAABAZ010000012">
    <property type="protein sequence ID" value="GAA4285440.1"/>
    <property type="molecule type" value="Genomic_DNA"/>
</dbReference>
<evidence type="ECO:0000256" key="2">
    <source>
        <dbReference type="SAM" id="Phobius"/>
    </source>
</evidence>
<comment type="caution">
    <text evidence="3">The sequence shown here is derived from an EMBL/GenBank/DDBJ whole genome shotgun (WGS) entry which is preliminary data.</text>
</comment>
<name>A0ABP8EN74_9MICO</name>
<feature type="transmembrane region" description="Helical" evidence="2">
    <location>
        <begin position="52"/>
        <end position="70"/>
    </location>
</feature>
<keyword evidence="2" id="KW-0812">Transmembrane</keyword>
<dbReference type="InterPro" id="IPR019051">
    <property type="entry name" value="Trp_biosyn_TM_oprn/chp"/>
</dbReference>
<dbReference type="Pfam" id="PF09534">
    <property type="entry name" value="Trp_oprn_chp"/>
    <property type="match status" value="1"/>
</dbReference>
<evidence type="ECO:0000313" key="4">
    <source>
        <dbReference type="Proteomes" id="UP001501586"/>
    </source>
</evidence>
<feature type="transmembrane region" description="Helical" evidence="2">
    <location>
        <begin position="105"/>
        <end position="126"/>
    </location>
</feature>
<accession>A0ABP8EN74</accession>
<dbReference type="Proteomes" id="UP001501586">
    <property type="component" value="Unassembled WGS sequence"/>
</dbReference>
<keyword evidence="4" id="KW-1185">Reference proteome</keyword>
<protein>
    <recommendedName>
        <fullName evidence="5">Tryptophan-associated transmembrane protein (Trp_oprn_chp)</fullName>
    </recommendedName>
</protein>
<keyword evidence="2" id="KW-1133">Transmembrane helix</keyword>
<keyword evidence="2" id="KW-0472">Membrane</keyword>
<reference evidence="4" key="1">
    <citation type="journal article" date="2019" name="Int. J. Syst. Evol. Microbiol.">
        <title>The Global Catalogue of Microorganisms (GCM) 10K type strain sequencing project: providing services to taxonomists for standard genome sequencing and annotation.</title>
        <authorList>
            <consortium name="The Broad Institute Genomics Platform"/>
            <consortium name="The Broad Institute Genome Sequencing Center for Infectious Disease"/>
            <person name="Wu L."/>
            <person name="Ma J."/>
        </authorList>
    </citation>
    <scope>NUCLEOTIDE SEQUENCE [LARGE SCALE GENOMIC DNA]</scope>
    <source>
        <strain evidence="4">JCM 17458</strain>
    </source>
</reference>
<sequence>MTKARFIFSLLLAAGVLWIIGNQPWASAAGDPTATVPGVAETAAEAPAGSPLLVACAAVVAVCALLLALLGRGGRWVVSVVAALAALGYAANGIVVLLSDRESSHWPLIGLLAGLLTAALAAWTAVASGTWTTSSRFDRDAADEGESDDALDPTQAWDRLSRGEDIG</sequence>